<dbReference type="RefSeq" id="WP_187464842.1">
    <property type="nucleotide sequence ID" value="NZ_JACSIT010000034.1"/>
</dbReference>
<dbReference type="EMBL" id="JACSIT010000034">
    <property type="protein sequence ID" value="MBC6992705.1"/>
    <property type="molecule type" value="Genomic_DNA"/>
</dbReference>
<evidence type="ECO:0000313" key="1">
    <source>
        <dbReference type="EMBL" id="MBC6992705.1"/>
    </source>
</evidence>
<gene>
    <name evidence="1" type="ORF">H9S92_00880</name>
</gene>
<dbReference type="AlphaFoldDB" id="A0A923PHH8"/>
<reference evidence="1" key="1">
    <citation type="submission" date="2020-08" db="EMBL/GenBank/DDBJ databases">
        <title>Lewinella bacteria from marine environments.</title>
        <authorList>
            <person name="Zhong Y."/>
        </authorList>
    </citation>
    <scope>NUCLEOTIDE SEQUENCE</scope>
    <source>
        <strain evidence="1">KCTC 42187</strain>
    </source>
</reference>
<keyword evidence="2" id="KW-1185">Reference proteome</keyword>
<proteinExistence type="predicted"/>
<evidence type="ECO:0008006" key="3">
    <source>
        <dbReference type="Google" id="ProtNLM"/>
    </source>
</evidence>
<name>A0A923PHH8_9BACT</name>
<evidence type="ECO:0000313" key="2">
    <source>
        <dbReference type="Proteomes" id="UP000650081"/>
    </source>
</evidence>
<sequence>MLRITTVLILAGTLLACGGKSAEQAAVEDLYANATEQLKNLQEGTTERPALTREDLEAMVPETLLGLARTSLSANQTGAMGFTISTATAEFKNEDSSRRISLTITDGMGGNLPGMSLVNSMTVDQKEGTRITKTTSIDGQKAILTWDSETKDGELTVIFPQSILKLDGHDLNAKEDLGEAYGELSLGKLK</sequence>
<accession>A0A923PHH8</accession>
<dbReference type="Proteomes" id="UP000650081">
    <property type="component" value="Unassembled WGS sequence"/>
</dbReference>
<organism evidence="1 2">
    <name type="scientific">Neolewinella lacunae</name>
    <dbReference type="NCBI Taxonomy" id="1517758"/>
    <lineage>
        <taxon>Bacteria</taxon>
        <taxon>Pseudomonadati</taxon>
        <taxon>Bacteroidota</taxon>
        <taxon>Saprospiria</taxon>
        <taxon>Saprospirales</taxon>
        <taxon>Lewinellaceae</taxon>
        <taxon>Neolewinella</taxon>
    </lineage>
</organism>
<protein>
    <recommendedName>
        <fullName evidence="3">Lipoprotein</fullName>
    </recommendedName>
</protein>
<dbReference type="PROSITE" id="PS51257">
    <property type="entry name" value="PROKAR_LIPOPROTEIN"/>
    <property type="match status" value="1"/>
</dbReference>
<comment type="caution">
    <text evidence="1">The sequence shown here is derived from an EMBL/GenBank/DDBJ whole genome shotgun (WGS) entry which is preliminary data.</text>
</comment>